<name>A0A318SZ99_9BURK</name>
<sequence length="225" mass="25009">MNAARRSFKPVAALRTALDRASIYLPVLLMGLLALGSYWLVRSTPPPAVAEPERPVRHEPDYFMRDFAVRNFDKDGKLTSEIFGTEGRHYPDTDTLEIDKPRIRSFSKDGKLTVATANTALSNGDGSEVQLFGNAVVTREATTDARGQPVPQMQFRSEFLHAFTETERVKSHKPVVLTRGQDQFTGDGMDYDNYDQVANLHGRVRGIMVPTPRAVPTAPAPGHER</sequence>
<keyword evidence="4 6" id="KW-1133">Transmembrane helix</keyword>
<keyword evidence="8" id="KW-1185">Reference proteome</keyword>
<dbReference type="GO" id="GO:0005886">
    <property type="term" value="C:plasma membrane"/>
    <property type="evidence" value="ECO:0007669"/>
    <property type="project" value="InterPro"/>
</dbReference>
<evidence type="ECO:0000256" key="2">
    <source>
        <dbReference type="ARBA" id="ARBA00022519"/>
    </source>
</evidence>
<evidence type="ECO:0000256" key="1">
    <source>
        <dbReference type="ARBA" id="ARBA00022475"/>
    </source>
</evidence>
<dbReference type="GO" id="GO:0015221">
    <property type="term" value="F:lipopolysaccharide transmembrane transporter activity"/>
    <property type="evidence" value="ECO:0007669"/>
    <property type="project" value="InterPro"/>
</dbReference>
<evidence type="ECO:0000313" key="7">
    <source>
        <dbReference type="EMBL" id="PYE78371.1"/>
    </source>
</evidence>
<proteinExistence type="predicted"/>
<evidence type="ECO:0000256" key="4">
    <source>
        <dbReference type="ARBA" id="ARBA00022989"/>
    </source>
</evidence>
<gene>
    <name evidence="7" type="ORF">DFQ15_10721</name>
</gene>
<reference evidence="7 8" key="1">
    <citation type="submission" date="2018-06" db="EMBL/GenBank/DDBJ databases">
        <title>Genomic Encyclopedia of Type Strains, Phase III (KMG-III): the genomes of soil and plant-associated and newly described type strains.</title>
        <authorList>
            <person name="Whitman W."/>
        </authorList>
    </citation>
    <scope>NUCLEOTIDE SEQUENCE [LARGE SCALE GENOMIC DNA]</scope>
    <source>
        <strain evidence="7 8">CECT 7646</strain>
    </source>
</reference>
<organism evidence="7 8">
    <name type="scientific">Xylophilus ampelinus</name>
    <dbReference type="NCBI Taxonomy" id="54067"/>
    <lineage>
        <taxon>Bacteria</taxon>
        <taxon>Pseudomonadati</taxon>
        <taxon>Pseudomonadota</taxon>
        <taxon>Betaproteobacteria</taxon>
        <taxon>Burkholderiales</taxon>
        <taxon>Xylophilus</taxon>
    </lineage>
</organism>
<dbReference type="GO" id="GO:0017089">
    <property type="term" value="F:glycolipid transfer activity"/>
    <property type="evidence" value="ECO:0007669"/>
    <property type="project" value="TreeGrafter"/>
</dbReference>
<dbReference type="PANTHER" id="PTHR37481:SF1">
    <property type="entry name" value="LIPOPOLYSACCHARIDE EXPORT SYSTEM PROTEIN LPTC"/>
    <property type="match status" value="1"/>
</dbReference>
<keyword evidence="1" id="KW-1003">Cell membrane</keyword>
<dbReference type="AlphaFoldDB" id="A0A318SZ99"/>
<accession>A0A318SZ99</accession>
<evidence type="ECO:0000256" key="3">
    <source>
        <dbReference type="ARBA" id="ARBA00022692"/>
    </source>
</evidence>
<feature type="transmembrane region" description="Helical" evidence="6">
    <location>
        <begin position="21"/>
        <end position="41"/>
    </location>
</feature>
<dbReference type="EMBL" id="QJTC01000007">
    <property type="protein sequence ID" value="PYE78371.1"/>
    <property type="molecule type" value="Genomic_DNA"/>
</dbReference>
<dbReference type="InterPro" id="IPR052363">
    <property type="entry name" value="LPS_export_LptC"/>
</dbReference>
<dbReference type="GO" id="GO:0030288">
    <property type="term" value="C:outer membrane-bounded periplasmic space"/>
    <property type="evidence" value="ECO:0007669"/>
    <property type="project" value="TreeGrafter"/>
</dbReference>
<evidence type="ECO:0000256" key="5">
    <source>
        <dbReference type="ARBA" id="ARBA00023136"/>
    </source>
</evidence>
<dbReference type="Pfam" id="PF06835">
    <property type="entry name" value="LptC"/>
    <property type="match status" value="1"/>
</dbReference>
<evidence type="ECO:0000256" key="6">
    <source>
        <dbReference type="SAM" id="Phobius"/>
    </source>
</evidence>
<dbReference type="NCBIfam" id="TIGR04409">
    <property type="entry name" value="LptC_YrbK"/>
    <property type="match status" value="1"/>
</dbReference>
<keyword evidence="5 6" id="KW-0472">Membrane</keyword>
<evidence type="ECO:0000313" key="8">
    <source>
        <dbReference type="Proteomes" id="UP000247540"/>
    </source>
</evidence>
<dbReference type="PANTHER" id="PTHR37481">
    <property type="entry name" value="LIPOPOLYSACCHARIDE EXPORT SYSTEM PROTEIN LPTC"/>
    <property type="match status" value="1"/>
</dbReference>
<keyword evidence="2" id="KW-0997">Cell inner membrane</keyword>
<comment type="caution">
    <text evidence="7">The sequence shown here is derived from an EMBL/GenBank/DDBJ whole genome shotgun (WGS) entry which is preliminary data.</text>
</comment>
<dbReference type="InterPro" id="IPR026265">
    <property type="entry name" value="LptC"/>
</dbReference>
<dbReference type="InterPro" id="IPR010664">
    <property type="entry name" value="LipoPS_assembly_LptC-rel"/>
</dbReference>
<protein>
    <submittedName>
        <fullName evidence="7">Lipopolysaccharide export system protein LptC</fullName>
    </submittedName>
</protein>
<dbReference type="RefSeq" id="WP_259292633.1">
    <property type="nucleotide sequence ID" value="NZ_JAMOFZ010000007.1"/>
</dbReference>
<keyword evidence="3 6" id="KW-0812">Transmembrane</keyword>
<dbReference type="Proteomes" id="UP000247540">
    <property type="component" value="Unassembled WGS sequence"/>
</dbReference>
<dbReference type="Gene3D" id="2.60.450.10">
    <property type="entry name" value="Lipopolysaccharide (LPS) transport protein A like domain"/>
    <property type="match status" value="1"/>
</dbReference>